<gene>
    <name evidence="3" type="ORF">ACFO6V_07005</name>
</gene>
<comment type="caution">
    <text evidence="3">The sequence shown here is derived from an EMBL/GenBank/DDBJ whole genome shotgun (WGS) entry which is preliminary data.</text>
</comment>
<keyword evidence="4" id="KW-1185">Reference proteome</keyword>
<evidence type="ECO:0000313" key="3">
    <source>
        <dbReference type="EMBL" id="MFC4627973.1"/>
    </source>
</evidence>
<accession>A0ABV9HDC9</accession>
<reference evidence="4" key="1">
    <citation type="journal article" date="2019" name="Int. J. Syst. Evol. Microbiol.">
        <title>The Global Catalogue of Microorganisms (GCM) 10K type strain sequencing project: providing services to taxonomists for standard genome sequencing and annotation.</title>
        <authorList>
            <consortium name="The Broad Institute Genomics Platform"/>
            <consortium name="The Broad Institute Genome Sequencing Center for Infectious Disease"/>
            <person name="Wu L."/>
            <person name="Ma J."/>
        </authorList>
    </citation>
    <scope>NUCLEOTIDE SEQUENCE [LARGE SCALE GENOMIC DNA]</scope>
    <source>
        <strain evidence="4">CCUG 42722</strain>
    </source>
</reference>
<dbReference type="EMBL" id="JBHSFI010000003">
    <property type="protein sequence ID" value="MFC4627973.1"/>
    <property type="molecule type" value="Genomic_DNA"/>
</dbReference>
<dbReference type="InterPro" id="IPR036366">
    <property type="entry name" value="PGBDSf"/>
</dbReference>
<feature type="domain" description="Peptidoglycan binding-like" evidence="2">
    <location>
        <begin position="109"/>
        <end position="145"/>
    </location>
</feature>
<dbReference type="Proteomes" id="UP001596011">
    <property type="component" value="Unassembled WGS sequence"/>
</dbReference>
<sequence length="392" mass="39879">MAFVLGGLVRSPWEDAVANSTALPTTSAVVTEREFREAGGSADGLVSLGDEITVAVPETSSARAVVTSVDVAPDKMVRYGAPLVTVSGRPLIVLALEIPLYRDLAPGMSGPDVESLQRALDALGYYSGYVDGRYESGTADAVERLYAENDLEPPAGVPFSTVGASPDAAVDESSAVVQGESPESGSLTSTSDPLVSPSAGTSTPVTGTPLPMAEVVDVPGGGARVASIAGLGEVLEGDDVVAKLRIGEPHVTARVGVADAEAFQPGSSVTVATAGNEPVEVQVARISEFRGSDSDGRIPGYDIRVPLPEELTRGAEGAAATVMPTGHGEVATSLAVPLVALREDADGMYVLKVGDGQKVTVQLGLQSDGYAQILGDTSLEPGDEIIIGGPGE</sequence>
<evidence type="ECO:0000256" key="1">
    <source>
        <dbReference type="SAM" id="MobiDB-lite"/>
    </source>
</evidence>
<feature type="region of interest" description="Disordered" evidence="1">
    <location>
        <begin position="156"/>
        <end position="212"/>
    </location>
</feature>
<proteinExistence type="predicted"/>
<name>A0ABV9HDC9_9MICO</name>
<dbReference type="InterPro" id="IPR036365">
    <property type="entry name" value="PGBD-like_sf"/>
</dbReference>
<dbReference type="InterPro" id="IPR002477">
    <property type="entry name" value="Peptidoglycan-bd-like"/>
</dbReference>
<organism evidence="3 4">
    <name type="scientific">Promicromonospora alba</name>
    <dbReference type="NCBI Taxonomy" id="1616110"/>
    <lineage>
        <taxon>Bacteria</taxon>
        <taxon>Bacillati</taxon>
        <taxon>Actinomycetota</taxon>
        <taxon>Actinomycetes</taxon>
        <taxon>Micrococcales</taxon>
        <taxon>Promicromonosporaceae</taxon>
        <taxon>Promicromonospora</taxon>
    </lineage>
</organism>
<evidence type="ECO:0000313" key="4">
    <source>
        <dbReference type="Proteomes" id="UP001596011"/>
    </source>
</evidence>
<dbReference type="Pfam" id="PF01471">
    <property type="entry name" value="PG_binding_1"/>
    <property type="match status" value="1"/>
</dbReference>
<evidence type="ECO:0000259" key="2">
    <source>
        <dbReference type="Pfam" id="PF01471"/>
    </source>
</evidence>
<dbReference type="Gene3D" id="1.10.101.10">
    <property type="entry name" value="PGBD-like superfamily/PGBD"/>
    <property type="match status" value="1"/>
</dbReference>
<dbReference type="SUPFAM" id="SSF47090">
    <property type="entry name" value="PGBD-like"/>
    <property type="match status" value="1"/>
</dbReference>
<protein>
    <submittedName>
        <fullName evidence="3">Peptidoglycan-binding protein</fullName>
    </submittedName>
</protein>
<dbReference type="RefSeq" id="WP_377133610.1">
    <property type="nucleotide sequence ID" value="NZ_JBHSFI010000003.1"/>
</dbReference>
<feature type="compositionally biased region" description="Polar residues" evidence="1">
    <location>
        <begin position="181"/>
        <end position="206"/>
    </location>
</feature>
<dbReference type="Gene3D" id="2.40.420.20">
    <property type="match status" value="1"/>
</dbReference>